<keyword evidence="4" id="KW-1185">Reference proteome</keyword>
<sequence>MPTPDGRSVLFLRSGPRDTRQRLFRLDVATGAVTELAAPPGGPETLSVEEKARRERARMTLTGITDFALSDDGRVVLASEGGRLLRISLPDGAVRSLPGQNWIAPRLSPDGRHAVAVRQDDLHLIDLDTGQERALTSGGDETRTRGLAEFAAAEELARSDGSWWSPDGRTILFEEADSTAVEKHFIADPSDPAKPPVEFRYPRAGTTNARVRLMLLSPDGGGSPRPVDWDSESFPYLARVVWPAGGPLSLVVLNRAQTEERLLAVDPRTGATRTLLSETDPAWVNISPDHGHALRPLPRWLAGNRGFLWASERDGDWRLERHRPDGALDRVLTPKALPFVSLEGMDRDGRSALVRLAPDRLDSAVYRLDLASGALRAVASEPGLHEATVAPGGHALTFVDRLDGADGDIRTLLRDGEGRMLGTIPSVAEPLPVRPRTEFLQAGSRGYDSVVVRPADFAAGRRYPVVLWVYAGPGSKMVNRTPRAFAENQCLANRGFIVVSLDGRGTPGRGRDWERAIHDDLIDVPLADQVDGLKALGARFPEMDLSRVGVTGWSFGGYFTAMAVARRPDIFRAGVAGAPVVDFGDYDTAYTERYLGLPSSDPEGYRRSDVLSYAPGLSRPLLILHGLTDDNVYFSHTVKLTEALTRAGKPYELMLLPGTHLLSDPVLRTAVSERRAAFLSEWLATAKQ</sequence>
<dbReference type="InterPro" id="IPR001375">
    <property type="entry name" value="Peptidase_S9_cat"/>
</dbReference>
<dbReference type="Gene3D" id="3.40.50.1820">
    <property type="entry name" value="alpha/beta hydrolase"/>
    <property type="match status" value="1"/>
</dbReference>
<dbReference type="InterPro" id="IPR050278">
    <property type="entry name" value="Serine_Prot_S9B/DPPIV"/>
</dbReference>
<dbReference type="Pfam" id="PF00326">
    <property type="entry name" value="Peptidase_S9"/>
    <property type="match status" value="1"/>
</dbReference>
<proteinExistence type="predicted"/>
<dbReference type="SUPFAM" id="SSF53474">
    <property type="entry name" value="alpha/beta-Hydrolases"/>
    <property type="match status" value="1"/>
</dbReference>
<dbReference type="Gene3D" id="2.140.10.30">
    <property type="entry name" value="Dipeptidylpeptidase IV, N-terminal domain"/>
    <property type="match status" value="1"/>
</dbReference>
<dbReference type="Pfam" id="PF00930">
    <property type="entry name" value="DPPIV_N"/>
    <property type="match status" value="1"/>
</dbReference>
<dbReference type="InterPro" id="IPR002469">
    <property type="entry name" value="Peptidase_S9B_N"/>
</dbReference>
<comment type="caution">
    <text evidence="3">The sequence shown here is derived from an EMBL/GenBank/DDBJ whole genome shotgun (WGS) entry which is preliminary data.</text>
</comment>
<dbReference type="EMBL" id="JAMZEJ010000002">
    <property type="protein sequence ID" value="MCQ8240048.1"/>
    <property type="molecule type" value="Genomic_DNA"/>
</dbReference>
<evidence type="ECO:0000259" key="1">
    <source>
        <dbReference type="Pfam" id="PF00326"/>
    </source>
</evidence>
<evidence type="ECO:0000259" key="2">
    <source>
        <dbReference type="Pfam" id="PF00930"/>
    </source>
</evidence>
<organism evidence="3 4">
    <name type="scientific">Rhizosaccharibacter radicis</name>
    <dbReference type="NCBI Taxonomy" id="2782605"/>
    <lineage>
        <taxon>Bacteria</taxon>
        <taxon>Pseudomonadati</taxon>
        <taxon>Pseudomonadota</taxon>
        <taxon>Alphaproteobacteria</taxon>
        <taxon>Acetobacterales</taxon>
        <taxon>Acetobacteraceae</taxon>
        <taxon>Rhizosaccharibacter</taxon>
    </lineage>
</organism>
<evidence type="ECO:0000313" key="4">
    <source>
        <dbReference type="Proteomes" id="UP001524547"/>
    </source>
</evidence>
<accession>A0ABT1VUN2</accession>
<gene>
    <name evidence="3" type="ORF">NFI88_04235</name>
</gene>
<evidence type="ECO:0000313" key="3">
    <source>
        <dbReference type="EMBL" id="MCQ8240048.1"/>
    </source>
</evidence>
<dbReference type="PANTHER" id="PTHR11731">
    <property type="entry name" value="PROTEASE FAMILY S9B,C DIPEPTIDYL-PEPTIDASE IV-RELATED"/>
    <property type="match status" value="1"/>
</dbReference>
<feature type="domain" description="Peptidase S9 prolyl oligopeptidase catalytic" evidence="1">
    <location>
        <begin position="486"/>
        <end position="684"/>
    </location>
</feature>
<dbReference type="Proteomes" id="UP001524547">
    <property type="component" value="Unassembled WGS sequence"/>
</dbReference>
<dbReference type="RefSeq" id="WP_422918778.1">
    <property type="nucleotide sequence ID" value="NZ_JAMZEJ010000002.1"/>
</dbReference>
<reference evidence="3 4" key="1">
    <citation type="submission" date="2022-06" db="EMBL/GenBank/DDBJ databases">
        <title>Rhizosaccharibacter gen. nov. sp. nov. KSS12, endophytic bacteria isolated from sugarcane.</title>
        <authorList>
            <person name="Pitiwittayakul N."/>
        </authorList>
    </citation>
    <scope>NUCLEOTIDE SEQUENCE [LARGE SCALE GENOMIC DNA]</scope>
    <source>
        <strain evidence="3 4">KSS12</strain>
    </source>
</reference>
<name>A0ABT1VUN2_9PROT</name>
<protein>
    <submittedName>
        <fullName evidence="3">Prolyl oligopeptidase family serine peptidase</fullName>
    </submittedName>
</protein>
<feature type="domain" description="Dipeptidylpeptidase IV N-terminal" evidence="2">
    <location>
        <begin position="97"/>
        <end position="394"/>
    </location>
</feature>
<dbReference type="SUPFAM" id="SSF82171">
    <property type="entry name" value="DPP6 N-terminal domain-like"/>
    <property type="match status" value="1"/>
</dbReference>
<dbReference type="PANTHER" id="PTHR11731:SF193">
    <property type="entry name" value="DIPEPTIDYL PEPTIDASE 9"/>
    <property type="match status" value="1"/>
</dbReference>
<dbReference type="InterPro" id="IPR029058">
    <property type="entry name" value="AB_hydrolase_fold"/>
</dbReference>